<organism evidence="1 2">
    <name type="scientific">Spirosoma terrae</name>
    <dbReference type="NCBI Taxonomy" id="1968276"/>
    <lineage>
        <taxon>Bacteria</taxon>
        <taxon>Pseudomonadati</taxon>
        <taxon>Bacteroidota</taxon>
        <taxon>Cytophagia</taxon>
        <taxon>Cytophagales</taxon>
        <taxon>Cytophagaceae</taxon>
        <taxon>Spirosoma</taxon>
    </lineage>
</organism>
<gene>
    <name evidence="1" type="ORF">GK108_16565</name>
</gene>
<evidence type="ECO:0000313" key="2">
    <source>
        <dbReference type="Proteomes" id="UP000474175"/>
    </source>
</evidence>
<evidence type="ECO:0000313" key="1">
    <source>
        <dbReference type="EMBL" id="NDU96496.1"/>
    </source>
</evidence>
<dbReference type="AlphaFoldDB" id="A0A6L9L7B2"/>
<accession>A0A6L9L7B2</accession>
<dbReference type="Proteomes" id="UP000474175">
    <property type="component" value="Unassembled WGS sequence"/>
</dbReference>
<name>A0A6L9L7B2_9BACT</name>
<reference evidence="1 2" key="1">
    <citation type="submission" date="2020-02" db="EMBL/GenBank/DDBJ databases">
        <title>Draft genome sequence of two Spirosoma agri KCTC 52727 and Spirosoma terrae KCTC 52035.</title>
        <authorList>
            <person name="Rojas J."/>
            <person name="Ambika Manirajan B."/>
            <person name="Suarez C."/>
            <person name="Ratering S."/>
            <person name="Schnell S."/>
        </authorList>
    </citation>
    <scope>NUCLEOTIDE SEQUENCE [LARGE SCALE GENOMIC DNA]</scope>
    <source>
        <strain evidence="1 2">KCTC 52035</strain>
    </source>
</reference>
<protein>
    <submittedName>
        <fullName evidence="1">Uncharacterized protein</fullName>
    </submittedName>
</protein>
<keyword evidence="2" id="KW-1185">Reference proteome</keyword>
<dbReference type="EMBL" id="JAAFZH010000007">
    <property type="protein sequence ID" value="NDU96496.1"/>
    <property type="molecule type" value="Genomic_DNA"/>
</dbReference>
<dbReference type="RefSeq" id="WP_163950762.1">
    <property type="nucleotide sequence ID" value="NZ_JAAFZH010000007.1"/>
</dbReference>
<comment type="caution">
    <text evidence="1">The sequence shown here is derived from an EMBL/GenBank/DDBJ whole genome shotgun (WGS) entry which is preliminary data.</text>
</comment>
<proteinExistence type="predicted"/>
<sequence>MMKTHEEMVDEIYNDTSYRGEFKSYIRLTKTIRERLAVKVSTTPPWSREKFEGLTYDEITAIPSPSAIPPDLVEPKRHAEILYCSLQKALAIKYALDYSQALRLVLDVVGRYEQSE</sequence>